<organism evidence="8 9">
    <name type="scientific">Oncorhynchus tshawytscha</name>
    <name type="common">Chinook salmon</name>
    <name type="synonym">Salmo tshawytscha</name>
    <dbReference type="NCBI Taxonomy" id="74940"/>
    <lineage>
        <taxon>Eukaryota</taxon>
        <taxon>Metazoa</taxon>
        <taxon>Chordata</taxon>
        <taxon>Craniata</taxon>
        <taxon>Vertebrata</taxon>
        <taxon>Euteleostomi</taxon>
        <taxon>Actinopterygii</taxon>
        <taxon>Neopterygii</taxon>
        <taxon>Teleostei</taxon>
        <taxon>Protacanthopterygii</taxon>
        <taxon>Salmoniformes</taxon>
        <taxon>Salmonidae</taxon>
        <taxon>Salmoninae</taxon>
        <taxon>Oncorhynchus</taxon>
    </lineage>
</organism>
<dbReference type="PROSITE" id="PS50002">
    <property type="entry name" value="SH3"/>
    <property type="match status" value="1"/>
</dbReference>
<dbReference type="CDD" id="cd00071">
    <property type="entry name" value="GMPK"/>
    <property type="match status" value="1"/>
</dbReference>
<evidence type="ECO:0000256" key="1">
    <source>
        <dbReference type="ARBA" id="ARBA00007014"/>
    </source>
</evidence>
<dbReference type="Pfam" id="PF00625">
    <property type="entry name" value="Guanylate_kin"/>
    <property type="match status" value="1"/>
</dbReference>
<dbReference type="SUPFAM" id="SSF50044">
    <property type="entry name" value="SH3-domain"/>
    <property type="match status" value="1"/>
</dbReference>
<dbReference type="FunFam" id="3.30.63.10:FF:000002">
    <property type="entry name" value="Guanylate kinase 1"/>
    <property type="match status" value="1"/>
</dbReference>
<dbReference type="InterPro" id="IPR004172">
    <property type="entry name" value="L27_dom"/>
</dbReference>
<feature type="domain" description="L27" evidence="7">
    <location>
        <begin position="10"/>
        <end position="64"/>
    </location>
</feature>
<proteinExistence type="inferred from homology"/>
<feature type="domain" description="Guanylate kinase-like" evidence="5">
    <location>
        <begin position="396"/>
        <end position="583"/>
    </location>
</feature>
<dbReference type="Proteomes" id="UP000694402">
    <property type="component" value="Unassembled WGS sequence"/>
</dbReference>
<dbReference type="InterPro" id="IPR001452">
    <property type="entry name" value="SH3_domain"/>
</dbReference>
<dbReference type="PROSITE" id="PS50106">
    <property type="entry name" value="PDZ"/>
    <property type="match status" value="1"/>
</dbReference>
<dbReference type="InterPro" id="IPR036034">
    <property type="entry name" value="PDZ_sf"/>
</dbReference>
<sequence>MKEAMPVLSAGTGLHETLALLTSQLRPDANHKEDMVFLKDVFSEKSLGYLMKIHEKLRQYERQSPTPVLHSAASLAEDVAEELQSGPMSVEEKELLQLLMSPHLKAVLSVHDTVAQKNFDPVLPPLPDDFEDELEEESVKIVRLVKNKEPLGATIRRDETTGSVIVARIMRGGAADRSGLVHVGDELREVNGISIIHKRPDEISQLLSQSQGSITLKIIPAVKEEDHLKESKVYMRALFDYIPADDKATPCQEAGLPFKRGDILQVVTQDDPTWWQAKRVGDSNLRAGLIPSKLFQERRLAYRIKMGTLPNPKSPKNPTYDQGCDKVSPKCKAVAPSCGQVFSWEFYSAGLRRSFRLSRKDRSGSLGGGATRDPTDPDFATYEEVTRYQHRPNERPRLVVLIGSLGARINELKQKVIAENPHRYAVAVPHTTRPKKPHEKEGVEYHFVTKQAFDADALSNKFIEHGEYKENQYGTSIEAIRSVQAKNKMCLVDVQPEALKTLRTSEFKPYVIFVKPRVPESRRRRSAATSPAGGDHGRVTDEDLQEMRQSAQQMDQQYGHLVDRVLIKEDSASACTELRGILERLERETFWVPLCWVRT</sequence>
<dbReference type="SMART" id="SM00072">
    <property type="entry name" value="GuKc"/>
    <property type="match status" value="1"/>
</dbReference>
<comment type="similarity">
    <text evidence="1">Belongs to the MAGUK family.</text>
</comment>
<dbReference type="Gene3D" id="3.40.50.300">
    <property type="entry name" value="P-loop containing nucleotide triphosphate hydrolases"/>
    <property type="match status" value="1"/>
</dbReference>
<dbReference type="SMART" id="SM00569">
    <property type="entry name" value="L27"/>
    <property type="match status" value="2"/>
</dbReference>
<dbReference type="CDD" id="cd06799">
    <property type="entry name" value="PDZ_MPP3-MPP4-MPP7-like"/>
    <property type="match status" value="1"/>
</dbReference>
<dbReference type="InterPro" id="IPR036892">
    <property type="entry name" value="L27_dom_sf"/>
</dbReference>
<reference evidence="8" key="1">
    <citation type="submission" date="2025-08" db="UniProtKB">
        <authorList>
            <consortium name="Ensembl"/>
        </authorList>
    </citation>
    <scope>IDENTIFICATION</scope>
</reference>
<feature type="domain" description="PDZ" evidence="6">
    <location>
        <begin position="141"/>
        <end position="222"/>
    </location>
</feature>
<dbReference type="AlphaFoldDB" id="A0A8C8HNJ7"/>
<dbReference type="InterPro" id="IPR008145">
    <property type="entry name" value="GK/Ca_channel_bsu"/>
</dbReference>
<feature type="domain" description="L27" evidence="7">
    <location>
        <begin position="65"/>
        <end position="122"/>
    </location>
</feature>
<evidence type="ECO:0000313" key="8">
    <source>
        <dbReference type="Ensembl" id="ENSOTSP00005067734.2"/>
    </source>
</evidence>
<dbReference type="InterPro" id="IPR001478">
    <property type="entry name" value="PDZ"/>
</dbReference>
<protein>
    <recommendedName>
        <fullName evidence="10">MAGUK p55 subfamily member 3-like</fullName>
    </recommendedName>
</protein>
<dbReference type="Gene3D" id="1.10.287.650">
    <property type="entry name" value="L27 domain"/>
    <property type="match status" value="1"/>
</dbReference>
<dbReference type="InterPro" id="IPR050716">
    <property type="entry name" value="MAGUK"/>
</dbReference>
<dbReference type="SUPFAM" id="SSF101288">
    <property type="entry name" value="L27 domain"/>
    <property type="match status" value="1"/>
</dbReference>
<dbReference type="Gene3D" id="2.30.42.10">
    <property type="match status" value="1"/>
</dbReference>
<feature type="domain" description="SH3" evidence="4">
    <location>
        <begin position="230"/>
        <end position="300"/>
    </location>
</feature>
<dbReference type="PANTHER" id="PTHR23122">
    <property type="entry name" value="MEMBRANE-ASSOCIATED GUANYLATE KINASE MAGUK"/>
    <property type="match status" value="1"/>
</dbReference>
<dbReference type="Pfam" id="PF07653">
    <property type="entry name" value="SH3_2"/>
    <property type="match status" value="1"/>
</dbReference>
<dbReference type="InterPro" id="IPR014775">
    <property type="entry name" value="L27_C"/>
</dbReference>
<name>A0A8C8HNJ7_ONCTS</name>
<dbReference type="Gene3D" id="2.30.30.40">
    <property type="entry name" value="SH3 Domains"/>
    <property type="match status" value="1"/>
</dbReference>
<keyword evidence="2 3" id="KW-0728">SH3 domain</keyword>
<evidence type="ECO:0000259" key="7">
    <source>
        <dbReference type="PROSITE" id="PS51022"/>
    </source>
</evidence>
<dbReference type="InterPro" id="IPR020590">
    <property type="entry name" value="Guanylate_kinase_CS"/>
</dbReference>
<dbReference type="Ensembl" id="ENSOTST00005073535.2">
    <property type="protein sequence ID" value="ENSOTSP00005067734.2"/>
    <property type="gene ID" value="ENSOTSG00005061714.1"/>
</dbReference>
<gene>
    <name evidence="8" type="primary">LOC112258587</name>
</gene>
<evidence type="ECO:0000256" key="3">
    <source>
        <dbReference type="PROSITE-ProRule" id="PRU00192"/>
    </source>
</evidence>
<evidence type="ECO:0008006" key="10">
    <source>
        <dbReference type="Google" id="ProtNLM"/>
    </source>
</evidence>
<evidence type="ECO:0000259" key="5">
    <source>
        <dbReference type="PROSITE" id="PS50052"/>
    </source>
</evidence>
<dbReference type="GeneID" id="112258587"/>
<evidence type="ECO:0000256" key="2">
    <source>
        <dbReference type="ARBA" id="ARBA00022443"/>
    </source>
</evidence>
<reference evidence="8" key="2">
    <citation type="submission" date="2025-09" db="UniProtKB">
        <authorList>
            <consortium name="Ensembl"/>
        </authorList>
    </citation>
    <scope>IDENTIFICATION</scope>
</reference>
<dbReference type="InterPro" id="IPR008144">
    <property type="entry name" value="Guanylate_kin-like_dom"/>
</dbReference>
<dbReference type="RefSeq" id="XP_024288810.1">
    <property type="nucleotide sequence ID" value="XM_024433042.2"/>
</dbReference>
<dbReference type="SUPFAM" id="SSF50156">
    <property type="entry name" value="PDZ domain-like"/>
    <property type="match status" value="1"/>
</dbReference>
<dbReference type="Pfam" id="PF00595">
    <property type="entry name" value="PDZ"/>
    <property type="match status" value="1"/>
</dbReference>
<dbReference type="GeneTree" id="ENSGT00940000157190"/>
<dbReference type="SMART" id="SM00326">
    <property type="entry name" value="SH3"/>
    <property type="match status" value="1"/>
</dbReference>
<evidence type="ECO:0000259" key="4">
    <source>
        <dbReference type="PROSITE" id="PS50002"/>
    </source>
</evidence>
<dbReference type="InterPro" id="IPR027417">
    <property type="entry name" value="P-loop_NTPase"/>
</dbReference>
<dbReference type="Pfam" id="PF02828">
    <property type="entry name" value="L27"/>
    <property type="match status" value="2"/>
</dbReference>
<dbReference type="SUPFAM" id="SSF52540">
    <property type="entry name" value="P-loop containing nucleoside triphosphate hydrolases"/>
    <property type="match status" value="1"/>
</dbReference>
<dbReference type="InterPro" id="IPR036028">
    <property type="entry name" value="SH3-like_dom_sf"/>
</dbReference>
<dbReference type="PROSITE" id="PS51022">
    <property type="entry name" value="L27"/>
    <property type="match status" value="2"/>
</dbReference>
<accession>A0A8C8HNJ7</accession>
<dbReference type="PROSITE" id="PS50052">
    <property type="entry name" value="GUANYLATE_KINASE_2"/>
    <property type="match status" value="1"/>
</dbReference>
<evidence type="ECO:0000259" key="6">
    <source>
        <dbReference type="PROSITE" id="PS50106"/>
    </source>
</evidence>
<dbReference type="SMART" id="SM00228">
    <property type="entry name" value="PDZ"/>
    <property type="match status" value="1"/>
</dbReference>
<keyword evidence="9" id="KW-1185">Reference proteome</keyword>
<evidence type="ECO:0000313" key="9">
    <source>
        <dbReference type="Proteomes" id="UP000694402"/>
    </source>
</evidence>
<dbReference type="PROSITE" id="PS00856">
    <property type="entry name" value="GUANYLATE_KINASE_1"/>
    <property type="match status" value="1"/>
</dbReference>